<proteinExistence type="predicted"/>
<organism evidence="2 3">
    <name type="scientific">Novosphingobium jiangmenense</name>
    <dbReference type="NCBI Taxonomy" id="2791981"/>
    <lineage>
        <taxon>Bacteria</taxon>
        <taxon>Pseudomonadati</taxon>
        <taxon>Pseudomonadota</taxon>
        <taxon>Alphaproteobacteria</taxon>
        <taxon>Sphingomonadales</taxon>
        <taxon>Sphingomonadaceae</taxon>
        <taxon>Novosphingobium</taxon>
    </lineage>
</organism>
<name>A0ABS0HEW4_9SPHN</name>
<dbReference type="Pfam" id="PF09912">
    <property type="entry name" value="DUF2141"/>
    <property type="match status" value="1"/>
</dbReference>
<keyword evidence="1" id="KW-0732">Signal</keyword>
<dbReference type="InterPro" id="IPR018673">
    <property type="entry name" value="DUF2141"/>
</dbReference>
<feature type="chain" id="PRO_5046815811" evidence="1">
    <location>
        <begin position="19"/>
        <end position="142"/>
    </location>
</feature>
<evidence type="ECO:0000313" key="3">
    <source>
        <dbReference type="Proteomes" id="UP000600799"/>
    </source>
</evidence>
<protein>
    <submittedName>
        <fullName evidence="2">DUF2141 domain-containing protein</fullName>
    </submittedName>
</protein>
<dbReference type="Proteomes" id="UP000600799">
    <property type="component" value="Unassembled WGS sequence"/>
</dbReference>
<evidence type="ECO:0000256" key="1">
    <source>
        <dbReference type="SAM" id="SignalP"/>
    </source>
</evidence>
<reference evidence="2 3" key="1">
    <citation type="submission" date="2020-11" db="EMBL/GenBank/DDBJ databases">
        <title>The genome sequence of Novosphingobium sp. 1Y9A.</title>
        <authorList>
            <person name="Liu Y."/>
        </authorList>
    </citation>
    <scope>NUCLEOTIDE SEQUENCE [LARGE SCALE GENOMIC DNA]</scope>
    <source>
        <strain evidence="2 3">1Y9A</strain>
    </source>
</reference>
<dbReference type="EMBL" id="JADQDC010000004">
    <property type="protein sequence ID" value="MBF9150805.1"/>
    <property type="molecule type" value="Genomic_DNA"/>
</dbReference>
<evidence type="ECO:0000313" key="2">
    <source>
        <dbReference type="EMBL" id="MBF9150805.1"/>
    </source>
</evidence>
<accession>A0ABS0HEW4</accession>
<sequence length="142" mass="15560">MKRIALLLPLLLAGNAPAPTSITVDVTGLRNAKGMVWLCMSANPRLFPEGCDKDPAHRTASMRADQPGPMVIRDVMPGRYAIVLLHDENGNKKMDKTLFLPKEGFGFSRDAPVRMSAPKFDAAAFDVTGGTSVRMKMKVRYL</sequence>
<feature type="signal peptide" evidence="1">
    <location>
        <begin position="1"/>
        <end position="18"/>
    </location>
</feature>
<comment type="caution">
    <text evidence="2">The sequence shown here is derived from an EMBL/GenBank/DDBJ whole genome shotgun (WGS) entry which is preliminary data.</text>
</comment>
<dbReference type="RefSeq" id="WP_196275150.1">
    <property type="nucleotide sequence ID" value="NZ_JADQDC010000004.1"/>
</dbReference>
<gene>
    <name evidence="2" type="ORF">I2488_07305</name>
</gene>
<keyword evidence="3" id="KW-1185">Reference proteome</keyword>